<feature type="compositionally biased region" description="Basic residues" evidence="2">
    <location>
        <begin position="59"/>
        <end position="72"/>
    </location>
</feature>
<dbReference type="GeneID" id="129325633"/>
<sequence length="341" mass="38209">MTPPEASLRPSRRGRGSSSAQAPSSPLGPGSFLAALRRATGHGFARRDWSRVASGLHPFVRRRRRRRPGKHKGFQDAAADEFFGPALPPGFKKQDDSPQRPAIGPALPPGFKKPPEEGEESRCPPRSSVPSPVTSQGIDSSEEEEAIIGPVPAKGPVESNIAADFECRARRMKEKLLGHDGNESKAVQRESWMTELPPELKHFGLGSRTFKRRADDKSGDRSIWTDTPADRERKSKEKQDVKKLANKDDGAIVMSGRDKKLAEQVSSYNDSQRAESLMDIHRKKLKRKAAEEKQTVPERRPFDRDQDLHVHQFDEAQKRALIKQSRDLNTRFSHSKSNMFL</sequence>
<feature type="compositionally biased region" description="Low complexity" evidence="2">
    <location>
        <begin position="16"/>
        <end position="31"/>
    </location>
</feature>
<evidence type="ECO:0000256" key="2">
    <source>
        <dbReference type="SAM" id="MobiDB-lite"/>
    </source>
</evidence>
<dbReference type="CTD" id="55425"/>
<feature type="compositionally biased region" description="Basic and acidic residues" evidence="2">
    <location>
        <begin position="175"/>
        <end position="188"/>
    </location>
</feature>
<feature type="region of interest" description="Disordered" evidence="2">
    <location>
        <begin position="175"/>
        <end position="307"/>
    </location>
</feature>
<dbReference type="PANTHER" id="PTHR46370">
    <property type="entry name" value="GPALPP MOTIFS-CONTAINING PROTEIN 1"/>
    <property type="match status" value="1"/>
</dbReference>
<dbReference type="InterPro" id="IPR022226">
    <property type="entry name" value="DUF3752"/>
</dbReference>
<evidence type="ECO:0000313" key="4">
    <source>
        <dbReference type="Proteomes" id="UP001190640"/>
    </source>
</evidence>
<organism evidence="4 5">
    <name type="scientific">Eublepharis macularius</name>
    <name type="common">Leopard gecko</name>
    <name type="synonym">Cyrtodactylus macularius</name>
    <dbReference type="NCBI Taxonomy" id="481883"/>
    <lineage>
        <taxon>Eukaryota</taxon>
        <taxon>Metazoa</taxon>
        <taxon>Chordata</taxon>
        <taxon>Craniata</taxon>
        <taxon>Vertebrata</taxon>
        <taxon>Euteleostomi</taxon>
        <taxon>Lepidosauria</taxon>
        <taxon>Squamata</taxon>
        <taxon>Bifurcata</taxon>
        <taxon>Gekkota</taxon>
        <taxon>Eublepharidae</taxon>
        <taxon>Eublepharinae</taxon>
        <taxon>Eublepharis</taxon>
    </lineage>
</organism>
<name>A0AA97J134_EUBMA</name>
<gene>
    <name evidence="5" type="primary">GPALPP1</name>
</gene>
<keyword evidence="4" id="KW-1185">Reference proteome</keyword>
<dbReference type="KEGG" id="emc:129325633"/>
<proteinExistence type="predicted"/>
<dbReference type="Proteomes" id="UP001190640">
    <property type="component" value="Chromosome 3"/>
</dbReference>
<feature type="region of interest" description="Disordered" evidence="2">
    <location>
        <begin position="1"/>
        <end position="159"/>
    </location>
</feature>
<dbReference type="PANTHER" id="PTHR46370:SF1">
    <property type="entry name" value="GPALPP MOTIFS-CONTAINING PROTEIN 1"/>
    <property type="match status" value="1"/>
</dbReference>
<feature type="compositionally biased region" description="Low complexity" evidence="2">
    <location>
        <begin position="124"/>
        <end position="133"/>
    </location>
</feature>
<accession>A0AA97J134</accession>
<evidence type="ECO:0000313" key="5">
    <source>
        <dbReference type="RefSeq" id="XP_054829403.1"/>
    </source>
</evidence>
<dbReference type="Pfam" id="PF12572">
    <property type="entry name" value="DUF3752"/>
    <property type="match status" value="1"/>
</dbReference>
<dbReference type="RefSeq" id="XP_054829403.1">
    <property type="nucleotide sequence ID" value="XM_054973428.1"/>
</dbReference>
<evidence type="ECO:0000259" key="3">
    <source>
        <dbReference type="Pfam" id="PF12572"/>
    </source>
</evidence>
<feature type="compositionally biased region" description="Basic and acidic residues" evidence="2">
    <location>
        <begin position="228"/>
        <end position="262"/>
    </location>
</feature>
<dbReference type="InterPro" id="IPR046331">
    <property type="entry name" value="GPAM1-like"/>
</dbReference>
<protein>
    <recommendedName>
        <fullName evidence="1">GPALPP motifs-containing protein 1</fullName>
    </recommendedName>
</protein>
<evidence type="ECO:0000256" key="1">
    <source>
        <dbReference type="ARBA" id="ARBA00023489"/>
    </source>
</evidence>
<reference evidence="5" key="1">
    <citation type="submission" date="2025-08" db="UniProtKB">
        <authorList>
            <consortium name="RefSeq"/>
        </authorList>
    </citation>
    <scope>IDENTIFICATION</scope>
    <source>
        <tissue evidence="5">Blood</tissue>
    </source>
</reference>
<dbReference type="AlphaFoldDB" id="A0AA97J134"/>
<feature type="domain" description="DUF3752" evidence="3">
    <location>
        <begin position="205"/>
        <end position="333"/>
    </location>
</feature>
<feature type="compositionally biased region" description="Basic and acidic residues" evidence="2">
    <location>
        <begin position="113"/>
        <end position="123"/>
    </location>
</feature>
<feature type="compositionally biased region" description="Basic and acidic residues" evidence="2">
    <location>
        <begin position="288"/>
        <end position="307"/>
    </location>
</feature>